<organism evidence="2 3">
    <name type="scientific">Pyrenophora teres f. teres</name>
    <dbReference type="NCBI Taxonomy" id="97479"/>
    <lineage>
        <taxon>Eukaryota</taxon>
        <taxon>Fungi</taxon>
        <taxon>Dikarya</taxon>
        <taxon>Ascomycota</taxon>
        <taxon>Pezizomycotina</taxon>
        <taxon>Dothideomycetes</taxon>
        <taxon>Pleosporomycetidae</taxon>
        <taxon>Pleosporales</taxon>
        <taxon>Pleosporineae</taxon>
        <taxon>Pleosporaceae</taxon>
        <taxon>Pyrenophora</taxon>
    </lineage>
</organism>
<feature type="compositionally biased region" description="Acidic residues" evidence="1">
    <location>
        <begin position="152"/>
        <end position="161"/>
    </location>
</feature>
<feature type="compositionally biased region" description="Polar residues" evidence="1">
    <location>
        <begin position="108"/>
        <end position="129"/>
    </location>
</feature>
<dbReference type="Proteomes" id="UP000472372">
    <property type="component" value="Chromosome 5"/>
</dbReference>
<reference evidence="2" key="1">
    <citation type="submission" date="2021-02" db="EMBL/GenBank/DDBJ databases">
        <authorList>
            <person name="Syme A R."/>
            <person name="Syme A R."/>
            <person name="Moolhuijzen P."/>
        </authorList>
    </citation>
    <scope>NUCLEOTIDE SEQUENCE</scope>
    <source>
        <strain evidence="2">W1-1</strain>
    </source>
</reference>
<evidence type="ECO:0000256" key="1">
    <source>
        <dbReference type="SAM" id="MobiDB-lite"/>
    </source>
</evidence>
<feature type="region of interest" description="Disordered" evidence="1">
    <location>
        <begin position="1"/>
        <end position="67"/>
    </location>
</feature>
<gene>
    <name evidence="2" type="ORF">PTTW11_06553</name>
</gene>
<sequence>MADSATKDLTGTDGNASGGRGLPDVGSTMGSVTNPTGPKSKNKKKKGKGNSEEDEEDDEGFGLDNGKDVKGSLKVHIKLDLEADIRIIARVKGDIAIGIFHNMKPKTSIKTNRNGATPDTASESENEASLATITVSKKQKIENYPASKPAQEEEGASEEDNTPFHFMNLSGELRNFIYELAAQSEPYGRVIRLEEADVSFGAPDLQRQYLGLTQVNRAVRNEFLPLYTQTYKHEILFADLPAYLASYPLEDVNLMQTMIKLVVGLRDHTLEPPGLDIKSLVALDWHELPFQVAFAHNSSVHGLSSANCRLVVIEKFFHTIVHSRMATGSSVNTSSNQRSFNQDISTLLQVLESCRIEKKDAQPDRSIVTFVVSREIHTCIYIGFAVELFFLHVFGNTPPEMEFRLRFRQH</sequence>
<feature type="compositionally biased region" description="Acidic residues" evidence="1">
    <location>
        <begin position="52"/>
        <end position="61"/>
    </location>
</feature>
<evidence type="ECO:0000313" key="3">
    <source>
        <dbReference type="Proteomes" id="UP000472372"/>
    </source>
</evidence>
<accession>A0A6S6W4S2</accession>
<dbReference type="EMBL" id="HG992981">
    <property type="protein sequence ID" value="CAE7179475.1"/>
    <property type="molecule type" value="Genomic_DNA"/>
</dbReference>
<feature type="region of interest" description="Disordered" evidence="1">
    <location>
        <begin position="141"/>
        <end position="162"/>
    </location>
</feature>
<proteinExistence type="predicted"/>
<evidence type="ECO:0000313" key="2">
    <source>
        <dbReference type="EMBL" id="CAE7179475.1"/>
    </source>
</evidence>
<feature type="region of interest" description="Disordered" evidence="1">
    <location>
        <begin position="107"/>
        <end position="129"/>
    </location>
</feature>
<protein>
    <submittedName>
        <fullName evidence="2">Uncharacterized protein</fullName>
    </submittedName>
</protein>
<name>A0A6S6W4S2_9PLEO</name>
<feature type="compositionally biased region" description="Polar residues" evidence="1">
    <location>
        <begin position="28"/>
        <end position="37"/>
    </location>
</feature>
<dbReference type="AlphaFoldDB" id="A0A6S6W4S2"/>